<comment type="caution">
    <text evidence="10">The sequence shown here is derived from an EMBL/GenBank/DDBJ whole genome shotgun (WGS) entry which is preliminary data.</text>
</comment>
<feature type="domain" description="Aldehyde dehydrogenase" evidence="9">
    <location>
        <begin position="23"/>
        <end position="473"/>
    </location>
</feature>
<dbReference type="EC" id="1.1.1.257" evidence="7"/>
<evidence type="ECO:0000256" key="8">
    <source>
        <dbReference type="ARBA" id="ARBA00079883"/>
    </source>
</evidence>
<evidence type="ECO:0000256" key="6">
    <source>
        <dbReference type="ARBA" id="ARBA00056807"/>
    </source>
</evidence>
<name>A0AAW8DT14_9BURK</name>
<dbReference type="PANTHER" id="PTHR42986">
    <property type="entry name" value="BENZALDEHYDE DEHYDROGENASE YFMT"/>
    <property type="match status" value="1"/>
</dbReference>
<dbReference type="Proteomes" id="UP001244295">
    <property type="component" value="Unassembled WGS sequence"/>
</dbReference>
<evidence type="ECO:0000256" key="3">
    <source>
        <dbReference type="ARBA" id="ARBA00023002"/>
    </source>
</evidence>
<proteinExistence type="inferred from homology"/>
<dbReference type="GO" id="GO:0016620">
    <property type="term" value="F:oxidoreductase activity, acting on the aldehyde or oxo group of donors, NAD or NADP as acceptor"/>
    <property type="evidence" value="ECO:0007669"/>
    <property type="project" value="InterPro"/>
</dbReference>
<dbReference type="FunFam" id="3.40.605.10:FF:000007">
    <property type="entry name" value="NAD/NADP-dependent betaine aldehyde dehydrogenase"/>
    <property type="match status" value="1"/>
</dbReference>
<dbReference type="EMBL" id="JAUSRR010000003">
    <property type="protein sequence ID" value="MDP9922708.1"/>
    <property type="molecule type" value="Genomic_DNA"/>
</dbReference>
<dbReference type="Gene3D" id="3.40.309.10">
    <property type="entry name" value="Aldehyde Dehydrogenase, Chain A, domain 2"/>
    <property type="match status" value="1"/>
</dbReference>
<comment type="subunit">
    <text evidence="2">Homodimer.</text>
</comment>
<dbReference type="RefSeq" id="WP_307636308.1">
    <property type="nucleotide sequence ID" value="NZ_JAUSRR010000003.1"/>
</dbReference>
<dbReference type="InterPro" id="IPR016161">
    <property type="entry name" value="Ald_DH/histidinol_DH"/>
</dbReference>
<comment type="similarity">
    <text evidence="1">Belongs to the aldehyde dehydrogenase family.</text>
</comment>
<evidence type="ECO:0000259" key="9">
    <source>
        <dbReference type="Pfam" id="PF00171"/>
    </source>
</evidence>
<dbReference type="Gene3D" id="3.40.605.10">
    <property type="entry name" value="Aldehyde Dehydrogenase, Chain A, domain 1"/>
    <property type="match status" value="1"/>
</dbReference>
<sequence>MSLIDLSRFEGCLFDGTWTPAVERQPVPEPATGHTLFNVGSATPQEVATAAATARAAQPAWAKKPHKERAAIFRKAADLLDAHADAITPTLMRESGSIAPKIDVELQMAAGICREAAAMCSQPAGLMLPADDGRISLARRVPHGVVGVISPFNFPLILSIRAVAPALAAGNAVVLKPDLRTPILGGFLIARIFEEAGLPAGCLHVLPGGAGAGQAMCIDRNIAMISFTGSTAVGSRVGELAGKHLKKVTLELGGKNSLVVLDDADVAVAASNAAWGCYLHQGQICMTTGLVFVHEKVYEPFLQALIAKAKHLPVGDPASGQVALGPIIDQRQVARIDGIVRDTVAAGAVLEAGGTHDGPFFQPTVLTGVKPGMRSFEEEVFGPVASVVRFHDEDELVALATRTEYGLTLGVITANVARGLALAERIPTGIVHINDQTVGDDPSVPFGGRGASGNGGRHGGPANWEEFAQWQWVTIDASAHAYPF</sequence>
<keyword evidence="3 10" id="KW-0560">Oxidoreductase</keyword>
<dbReference type="SUPFAM" id="SSF53720">
    <property type="entry name" value="ALDH-like"/>
    <property type="match status" value="1"/>
</dbReference>
<dbReference type="InterPro" id="IPR016163">
    <property type="entry name" value="Ald_DH_C"/>
</dbReference>
<dbReference type="InterPro" id="IPR015590">
    <property type="entry name" value="Aldehyde_DH_dom"/>
</dbReference>
<dbReference type="GO" id="GO:0018462">
    <property type="term" value="F:4-(hydroxymethyl)benzenesulfonate dehydrogenase activity"/>
    <property type="evidence" value="ECO:0007669"/>
    <property type="project" value="UniProtKB-EC"/>
</dbReference>
<comment type="function">
    <text evidence="6">Involved in the toluene-4-sulfonate degradation pathway. Does not discriminate between the sulfonate and the carboxyl substituents and can also be involved in the p-toluenecarboxylate degradation pathway.</text>
</comment>
<protein>
    <recommendedName>
        <fullName evidence="7">4-(hydroxymethyl)benzenesulfonate dehydrogenase</fullName>
        <ecNumber evidence="7">1.1.1.257</ecNumber>
    </recommendedName>
    <alternativeName>
        <fullName evidence="8">Toluenesulfonate aldehyde dehydrogenase TsaD</fullName>
    </alternativeName>
</protein>
<evidence type="ECO:0000256" key="2">
    <source>
        <dbReference type="ARBA" id="ARBA00011738"/>
    </source>
</evidence>
<evidence type="ECO:0000256" key="7">
    <source>
        <dbReference type="ARBA" id="ARBA00066857"/>
    </source>
</evidence>
<dbReference type="AlphaFoldDB" id="A0AAW8DT14"/>
<evidence type="ECO:0000313" key="10">
    <source>
        <dbReference type="EMBL" id="MDP9922708.1"/>
    </source>
</evidence>
<dbReference type="Pfam" id="PF00171">
    <property type="entry name" value="Aldedh"/>
    <property type="match status" value="1"/>
</dbReference>
<comment type="catalytic activity">
    <reaction evidence="5">
        <text>4-(hydroxymethyl)benzenesulfonate + NAD(+) = 4-formylbenzenesulfonate + NADH + H(+)</text>
        <dbReference type="Rhea" id="RHEA:24412"/>
        <dbReference type="ChEBI" id="CHEBI:11944"/>
        <dbReference type="ChEBI" id="CHEBI:11987"/>
        <dbReference type="ChEBI" id="CHEBI:15378"/>
        <dbReference type="ChEBI" id="CHEBI:57540"/>
        <dbReference type="ChEBI" id="CHEBI:57945"/>
        <dbReference type="EC" id="1.1.1.257"/>
    </reaction>
</comment>
<dbReference type="CDD" id="cd07152">
    <property type="entry name" value="ALDH_BenzADH"/>
    <property type="match status" value="1"/>
</dbReference>
<evidence type="ECO:0000256" key="1">
    <source>
        <dbReference type="ARBA" id="ARBA00009986"/>
    </source>
</evidence>
<keyword evidence="4" id="KW-0520">NAD</keyword>
<evidence type="ECO:0000313" key="11">
    <source>
        <dbReference type="Proteomes" id="UP001244295"/>
    </source>
</evidence>
<evidence type="ECO:0000256" key="4">
    <source>
        <dbReference type="ARBA" id="ARBA00023027"/>
    </source>
</evidence>
<evidence type="ECO:0000256" key="5">
    <source>
        <dbReference type="ARBA" id="ARBA00051407"/>
    </source>
</evidence>
<accession>A0AAW8DT14</accession>
<gene>
    <name evidence="10" type="ORF">J2W25_001729</name>
</gene>
<dbReference type="InterPro" id="IPR016162">
    <property type="entry name" value="Ald_DH_N"/>
</dbReference>
<dbReference type="PANTHER" id="PTHR42986:SF1">
    <property type="entry name" value="BENZALDEHYDE DEHYDROGENASE YFMT"/>
    <property type="match status" value="1"/>
</dbReference>
<organism evidence="10 11">
    <name type="scientific">Variovorax boronicumulans</name>
    <dbReference type="NCBI Taxonomy" id="436515"/>
    <lineage>
        <taxon>Bacteria</taxon>
        <taxon>Pseudomonadati</taxon>
        <taxon>Pseudomonadota</taxon>
        <taxon>Betaproteobacteria</taxon>
        <taxon>Burkholderiales</taxon>
        <taxon>Comamonadaceae</taxon>
        <taxon>Variovorax</taxon>
    </lineage>
</organism>
<reference evidence="10" key="1">
    <citation type="submission" date="2023-07" db="EMBL/GenBank/DDBJ databases">
        <title>Sorghum-associated microbial communities from plants grown in Nebraska, USA.</title>
        <authorList>
            <person name="Schachtman D."/>
        </authorList>
    </citation>
    <scope>NUCLEOTIDE SEQUENCE</scope>
    <source>
        <strain evidence="10">DS2795</strain>
    </source>
</reference>